<feature type="binding site" evidence="12">
    <location>
        <begin position="37"/>
        <end position="41"/>
    </location>
    <ligand>
        <name>substrate</name>
    </ligand>
</feature>
<evidence type="ECO:0000256" key="1">
    <source>
        <dbReference type="ARBA" id="ARBA00005380"/>
    </source>
</evidence>
<feature type="binding site" evidence="12">
    <location>
        <position position="280"/>
    </location>
    <ligand>
        <name>K(+)</name>
        <dbReference type="ChEBI" id="CHEBI:29103"/>
    </ligand>
</feature>
<reference evidence="15" key="1">
    <citation type="journal article" date="2019" name="Int. J. Syst. Evol. Microbiol.">
        <title>The Global Catalogue of Microorganisms (GCM) 10K type strain sequencing project: providing services to taxonomists for standard genome sequencing and annotation.</title>
        <authorList>
            <consortium name="The Broad Institute Genomics Platform"/>
            <consortium name="The Broad Institute Genome Sequencing Center for Infectious Disease"/>
            <person name="Wu L."/>
            <person name="Ma J."/>
        </authorList>
    </citation>
    <scope>NUCLEOTIDE SEQUENCE [LARGE SCALE GENOMIC DNA]</scope>
    <source>
        <strain evidence="15">CCUG 43117</strain>
    </source>
</reference>
<keyword evidence="8 12" id="KW-0067">ATP-binding</keyword>
<evidence type="ECO:0000256" key="9">
    <source>
        <dbReference type="ARBA" id="ARBA00022842"/>
    </source>
</evidence>
<evidence type="ECO:0000313" key="14">
    <source>
        <dbReference type="EMBL" id="MFC5506889.1"/>
    </source>
</evidence>
<keyword evidence="15" id="KW-1185">Reference proteome</keyword>
<feature type="binding site" evidence="12">
    <location>
        <position position="247"/>
    </location>
    <ligand>
        <name>substrate</name>
    </ligand>
</feature>
<dbReference type="GO" id="GO:0004747">
    <property type="term" value="F:ribokinase activity"/>
    <property type="evidence" value="ECO:0007669"/>
    <property type="project" value="UniProtKB-EC"/>
</dbReference>
<evidence type="ECO:0000256" key="7">
    <source>
        <dbReference type="ARBA" id="ARBA00022777"/>
    </source>
</evidence>
<evidence type="ECO:0000256" key="8">
    <source>
        <dbReference type="ARBA" id="ARBA00022840"/>
    </source>
</evidence>
<feature type="binding site" evidence="12">
    <location>
        <position position="243"/>
    </location>
    <ligand>
        <name>K(+)</name>
        <dbReference type="ChEBI" id="CHEBI:29103"/>
    </ligand>
</feature>
<feature type="binding site" evidence="12">
    <location>
        <position position="241"/>
    </location>
    <ligand>
        <name>K(+)</name>
        <dbReference type="ChEBI" id="CHEBI:29103"/>
    </ligand>
</feature>
<dbReference type="InterPro" id="IPR029056">
    <property type="entry name" value="Ribokinase-like"/>
</dbReference>
<evidence type="ECO:0000256" key="10">
    <source>
        <dbReference type="ARBA" id="ARBA00022958"/>
    </source>
</evidence>
<dbReference type="Pfam" id="PF00294">
    <property type="entry name" value="PfkB"/>
    <property type="match status" value="1"/>
</dbReference>
<dbReference type="HAMAP" id="MF_01987">
    <property type="entry name" value="Ribokinase"/>
    <property type="match status" value="1"/>
</dbReference>
<feature type="binding site" evidence="12">
    <location>
        <position position="277"/>
    </location>
    <ligand>
        <name>K(+)</name>
        <dbReference type="ChEBI" id="CHEBI:29103"/>
    </ligand>
</feature>
<accession>A0ABW0P816</accession>
<comment type="similarity">
    <text evidence="1">Belongs to the carbohydrate kinase pfkB family.</text>
</comment>
<keyword evidence="10 12" id="KW-0630">Potassium</keyword>
<evidence type="ECO:0000256" key="6">
    <source>
        <dbReference type="ARBA" id="ARBA00022741"/>
    </source>
</evidence>
<dbReference type="InterPro" id="IPR011877">
    <property type="entry name" value="Ribokinase"/>
</dbReference>
<dbReference type="PANTHER" id="PTHR10584:SF166">
    <property type="entry name" value="RIBOKINASE"/>
    <property type="match status" value="1"/>
</dbReference>
<feature type="binding site" evidence="12">
    <location>
        <position position="135"/>
    </location>
    <ligand>
        <name>substrate</name>
    </ligand>
</feature>
<feature type="binding site" evidence="12">
    <location>
        <begin position="215"/>
        <end position="220"/>
    </location>
    <ligand>
        <name>ATP</name>
        <dbReference type="ChEBI" id="CHEBI:30616"/>
    </ligand>
</feature>
<keyword evidence="9 12" id="KW-0460">Magnesium</keyword>
<comment type="catalytic activity">
    <reaction evidence="12">
        <text>D-ribose + ATP = D-ribose 5-phosphate + ADP + H(+)</text>
        <dbReference type="Rhea" id="RHEA:13697"/>
        <dbReference type="ChEBI" id="CHEBI:15378"/>
        <dbReference type="ChEBI" id="CHEBI:30616"/>
        <dbReference type="ChEBI" id="CHEBI:47013"/>
        <dbReference type="ChEBI" id="CHEBI:78346"/>
        <dbReference type="ChEBI" id="CHEBI:456216"/>
        <dbReference type="EC" id="2.7.1.15"/>
    </reaction>
</comment>
<comment type="subunit">
    <text evidence="12">Homodimer.</text>
</comment>
<evidence type="ECO:0000313" key="15">
    <source>
        <dbReference type="Proteomes" id="UP001596060"/>
    </source>
</evidence>
<comment type="function">
    <text evidence="12">Catalyzes the phosphorylation of ribose at O-5 in a reaction requiring ATP and magnesium. The resulting D-ribose-5-phosphate can then be used either for sythesis of nucleotides, histidine, and tryptophan, or as a component of the pentose phosphate pathway.</text>
</comment>
<keyword evidence="12" id="KW-0963">Cytoplasm</keyword>
<comment type="caution">
    <text evidence="12">Lacks conserved residue(s) required for the propagation of feature annotation.</text>
</comment>
<evidence type="ECO:0000256" key="3">
    <source>
        <dbReference type="ARBA" id="ARBA00016943"/>
    </source>
</evidence>
<keyword evidence="4 12" id="KW-0808">Transferase</keyword>
<feature type="binding site" evidence="12">
    <location>
        <position position="282"/>
    </location>
    <ligand>
        <name>K(+)</name>
        <dbReference type="ChEBI" id="CHEBI:29103"/>
    </ligand>
</feature>
<comment type="pathway">
    <text evidence="12">Carbohydrate metabolism; D-ribose degradation; D-ribose 5-phosphate from beta-D-ribopyranose: step 2/2.</text>
</comment>
<evidence type="ECO:0000256" key="11">
    <source>
        <dbReference type="ARBA" id="ARBA00023277"/>
    </source>
</evidence>
<feature type="binding site" evidence="12">
    <location>
        <position position="286"/>
    </location>
    <ligand>
        <name>K(+)</name>
        <dbReference type="ChEBI" id="CHEBI:29103"/>
    </ligand>
</feature>
<comment type="similarity">
    <text evidence="12">Belongs to the carbohydrate kinase PfkB family. Ribokinase subfamily.</text>
</comment>
<evidence type="ECO:0000259" key="13">
    <source>
        <dbReference type="Pfam" id="PF00294"/>
    </source>
</evidence>
<keyword evidence="5 12" id="KW-0479">Metal-binding</keyword>
<comment type="cofactor">
    <cofactor evidence="12">
        <name>Mg(2+)</name>
        <dbReference type="ChEBI" id="CHEBI:18420"/>
    </cofactor>
    <text evidence="12">Requires a divalent cation, most likely magnesium in vivo, as an electrophilic catalyst to aid phosphoryl group transfer. It is the chelate of the metal and the nucleotide that is the actual substrate.</text>
</comment>
<protein>
    <recommendedName>
        <fullName evidence="3 12">Ribokinase</fullName>
        <shortName evidence="12">RK</shortName>
        <ecNumber evidence="2 12">2.7.1.15</ecNumber>
    </recommendedName>
</protein>
<comment type="activity regulation">
    <text evidence="12">Activated by a monovalent cation that binds near, but not in, the active site. The most likely occupant of the site in vivo is potassium. Ion binding induces a conformational change that may alter substrate affinity.</text>
</comment>
<dbReference type="EMBL" id="JBHSLU010000051">
    <property type="protein sequence ID" value="MFC5506889.1"/>
    <property type="molecule type" value="Genomic_DNA"/>
</dbReference>
<dbReference type="SUPFAM" id="SSF53613">
    <property type="entry name" value="Ribokinase-like"/>
    <property type="match status" value="1"/>
</dbReference>
<comment type="caution">
    <text evidence="14">The sequence shown here is derived from an EMBL/GenBank/DDBJ whole genome shotgun (WGS) entry which is preliminary data.</text>
</comment>
<dbReference type="InterPro" id="IPR011611">
    <property type="entry name" value="PfkB_dom"/>
</dbReference>
<dbReference type="PROSITE" id="PS00584">
    <property type="entry name" value="PFKB_KINASES_2"/>
    <property type="match status" value="1"/>
</dbReference>
<evidence type="ECO:0000256" key="12">
    <source>
        <dbReference type="HAMAP-Rule" id="MF_01987"/>
    </source>
</evidence>
<organism evidence="14 15">
    <name type="scientific">Bosea massiliensis</name>
    <dbReference type="NCBI Taxonomy" id="151419"/>
    <lineage>
        <taxon>Bacteria</taxon>
        <taxon>Pseudomonadati</taxon>
        <taxon>Pseudomonadota</taxon>
        <taxon>Alphaproteobacteria</taxon>
        <taxon>Hyphomicrobiales</taxon>
        <taxon>Boseaceae</taxon>
        <taxon>Bosea</taxon>
    </lineage>
</organism>
<feature type="binding site" evidence="12">
    <location>
        <position position="179"/>
    </location>
    <ligand>
        <name>ATP</name>
        <dbReference type="ChEBI" id="CHEBI:30616"/>
    </ligand>
</feature>
<name>A0ABW0P816_9HYPH</name>
<dbReference type="Gene3D" id="3.40.1190.20">
    <property type="match status" value="1"/>
</dbReference>
<feature type="domain" description="Carbohydrate kinase PfkB" evidence="13">
    <location>
        <begin position="2"/>
        <end position="288"/>
    </location>
</feature>
<dbReference type="RefSeq" id="WP_066734101.1">
    <property type="nucleotide sequence ID" value="NZ_JBHSLU010000051.1"/>
</dbReference>
<evidence type="ECO:0000256" key="4">
    <source>
        <dbReference type="ARBA" id="ARBA00022679"/>
    </source>
</evidence>
<keyword evidence="7 12" id="KW-0418">Kinase</keyword>
<comment type="subcellular location">
    <subcellularLocation>
        <location evidence="12">Cytoplasm</location>
    </subcellularLocation>
</comment>
<dbReference type="PRINTS" id="PR00990">
    <property type="entry name" value="RIBOKINASE"/>
</dbReference>
<dbReference type="InterPro" id="IPR002139">
    <property type="entry name" value="Ribo/fructo_kinase"/>
</dbReference>
<gene>
    <name evidence="12" type="primary">rbsK</name>
    <name evidence="14" type="ORF">ACFPN9_16690</name>
</gene>
<dbReference type="CDD" id="cd01174">
    <property type="entry name" value="ribokinase"/>
    <property type="match status" value="1"/>
</dbReference>
<dbReference type="EC" id="2.7.1.15" evidence="2 12"/>
<evidence type="ECO:0000256" key="2">
    <source>
        <dbReference type="ARBA" id="ARBA00012035"/>
    </source>
</evidence>
<keyword evidence="6 12" id="KW-0547">Nucleotide-binding</keyword>
<feature type="binding site" evidence="12">
    <location>
        <begin position="246"/>
        <end position="247"/>
    </location>
    <ligand>
        <name>ATP</name>
        <dbReference type="ChEBI" id="CHEBI:30616"/>
    </ligand>
</feature>
<dbReference type="InterPro" id="IPR002173">
    <property type="entry name" value="Carboh/pur_kinase_PfkB_CS"/>
</dbReference>
<feature type="active site" description="Proton acceptor" evidence="12">
    <location>
        <position position="247"/>
    </location>
</feature>
<dbReference type="Proteomes" id="UP001596060">
    <property type="component" value="Unassembled WGS sequence"/>
</dbReference>
<proteinExistence type="inferred from homology"/>
<dbReference type="PANTHER" id="PTHR10584">
    <property type="entry name" value="SUGAR KINASE"/>
    <property type="match status" value="1"/>
</dbReference>
<feature type="binding site" evidence="12">
    <location>
        <begin position="9"/>
        <end position="11"/>
    </location>
    <ligand>
        <name>substrate</name>
    </ligand>
</feature>
<keyword evidence="11 12" id="KW-0119">Carbohydrate metabolism</keyword>
<sequence length="302" mass="30315">MIVVFGSLNVDLVTPVERLPGAGETVIGPSYALHPGGKGANQALAARRAGAEVRLVGAVGTDAFADIALSLLAAEGVDLAEVARVEAPTGAAFIAVDADGANQIVVAAGANVEASATPLASLPLGEGDILLLQREVPEAECLKAARRMKQAGGRVILNLAPAGPPDPALLECLDMLVANEHEALVLAQSLGWGEREPDDIARRCDGELGIACIVTLGAEGVVGWHGGVRRRLAAPAINVVDTVAAGDSFTGAFAAALAAGYGFSGALQRGLAAGSLACTAAGAQPSIPRKDAIEALVGQSFL</sequence>
<evidence type="ECO:0000256" key="5">
    <source>
        <dbReference type="ARBA" id="ARBA00022723"/>
    </source>
</evidence>